<dbReference type="OrthoDB" id="9671537at2"/>
<evidence type="ECO:0000313" key="2">
    <source>
        <dbReference type="Proteomes" id="UP000295443"/>
    </source>
</evidence>
<gene>
    <name evidence="1" type="ORF">EZJ19_07475</name>
</gene>
<comment type="caution">
    <text evidence="1">The sequence shown here is derived from an EMBL/GenBank/DDBJ whole genome shotgun (WGS) entry which is preliminary data.</text>
</comment>
<proteinExistence type="predicted"/>
<organism evidence="1 2">
    <name type="scientific">Parasulfuritortus cantonensis</name>
    <dbReference type="NCBI Taxonomy" id="2528202"/>
    <lineage>
        <taxon>Bacteria</taxon>
        <taxon>Pseudomonadati</taxon>
        <taxon>Pseudomonadota</taxon>
        <taxon>Betaproteobacteria</taxon>
        <taxon>Nitrosomonadales</taxon>
        <taxon>Thiobacillaceae</taxon>
        <taxon>Parasulfuritortus</taxon>
    </lineage>
</organism>
<evidence type="ECO:0000313" key="1">
    <source>
        <dbReference type="EMBL" id="TCJ15270.1"/>
    </source>
</evidence>
<dbReference type="AlphaFoldDB" id="A0A4R1BDV1"/>
<dbReference type="RefSeq" id="WP_131446195.1">
    <property type="nucleotide sequence ID" value="NZ_SJZB01000028.1"/>
</dbReference>
<accession>A0A4R1BDV1</accession>
<reference evidence="1 2" key="1">
    <citation type="submission" date="2019-03" db="EMBL/GenBank/DDBJ databases">
        <title>Genome sequence of Thiobacillaceae bacterium LSR1, a sulfur-oxidizing bacterium isolated from freshwater sediment.</title>
        <authorList>
            <person name="Li S."/>
        </authorList>
    </citation>
    <scope>NUCLEOTIDE SEQUENCE [LARGE SCALE GENOMIC DNA]</scope>
    <source>
        <strain evidence="1 2">LSR1</strain>
    </source>
</reference>
<keyword evidence="2" id="KW-1185">Reference proteome</keyword>
<dbReference type="Proteomes" id="UP000295443">
    <property type="component" value="Unassembled WGS sequence"/>
</dbReference>
<sequence>MTHRGTGLLLLALALWPAFGEADLTLSGYSAAGAFGMPLSSQEHIYIHDTLIRRDYVDRGRYFSHLFDLAKHRVAVIDHAARQIEMHDLNNLQATAEVSAPAAGMKLAMERTGQTRPLRTWNCEAYRLTASIPARLGNEETVFHLNGLVWVASNVAEQAEVKGLVKLARQPDFFLGIPAVAKVTPAQSQLFSEIIRSLAPKGLPCACELEASYEGNGPMANLARKMPTRLNIAFQDFTGAALKPELFNLPAGYSVRP</sequence>
<dbReference type="EMBL" id="SJZB01000028">
    <property type="protein sequence ID" value="TCJ15270.1"/>
    <property type="molecule type" value="Genomic_DNA"/>
</dbReference>
<name>A0A4R1BDV1_9PROT</name>
<evidence type="ECO:0008006" key="3">
    <source>
        <dbReference type="Google" id="ProtNLM"/>
    </source>
</evidence>
<protein>
    <recommendedName>
        <fullName evidence="3">DUF4412 domain-containing protein</fullName>
    </recommendedName>
</protein>